<dbReference type="PRINTS" id="PR00385">
    <property type="entry name" value="P450"/>
</dbReference>
<keyword evidence="9 12" id="KW-0472">Membrane</keyword>
<dbReference type="InterPro" id="IPR036396">
    <property type="entry name" value="Cyt_P450_sf"/>
</dbReference>
<evidence type="ECO:0000256" key="7">
    <source>
        <dbReference type="ARBA" id="ARBA00023004"/>
    </source>
</evidence>
<evidence type="ECO:0000256" key="5">
    <source>
        <dbReference type="ARBA" id="ARBA00022723"/>
    </source>
</evidence>
<keyword evidence="5 10" id="KW-0479">Metal-binding</keyword>
<protein>
    <recommendedName>
        <fullName evidence="15">Cytochrome P450</fullName>
    </recommendedName>
</protein>
<sequence>MATITDEILLCFICLISFFFIQSLLKRKAKLRSDFKRPPSPPALPIIGHLHHLSPVIHQSFHRLAQLYGPLMRLHIGTSTMIVVSSASSARDILKIHESLFSSRLTFGMEDYNIYEGHSFTTAEYGPYWRFMKRLCMSKLMSASQLDRFMDVRREEMKKLLESLAKSSKESAAVDLGAELTRMTNNVLSRMVMSTRCSDGYNEAEVCRNLVLKCIEFAGKLSMADILDTFIKKFDLFGHGRKLVKSMEQFDKFVESIMEIHEERMKSSAGDTKDMMDILLEVHHDQNSATKLTRKGIKNFVLVSTFLYPPNGIYKSKDDFDKPSLILISICLFQEMFIAGVETSSKALQWATAELISNPIVFDKLREEIVSLVGTTRLVQESDIPNLPYLQAVVKEALRLHAPAPLILRKCTEDCKINGFDILKDTRILVNAYSVMRDPLQWKEPNKFMPERFLAGSEENIGQHPMDMKGLHLHYIPFGSGRRGCPGASLALNVMHSTLATLVQCFDFQVGKEGIDMKAGSGFTTAMKKPLICYPILRFSPI</sequence>
<evidence type="ECO:0000256" key="8">
    <source>
        <dbReference type="ARBA" id="ARBA00023033"/>
    </source>
</evidence>
<comment type="similarity">
    <text evidence="3 11">Belongs to the cytochrome P450 family.</text>
</comment>
<organism evidence="13 14">
    <name type="scientific">Stephania cephalantha</name>
    <dbReference type="NCBI Taxonomy" id="152367"/>
    <lineage>
        <taxon>Eukaryota</taxon>
        <taxon>Viridiplantae</taxon>
        <taxon>Streptophyta</taxon>
        <taxon>Embryophyta</taxon>
        <taxon>Tracheophyta</taxon>
        <taxon>Spermatophyta</taxon>
        <taxon>Magnoliopsida</taxon>
        <taxon>Ranunculales</taxon>
        <taxon>Menispermaceae</taxon>
        <taxon>Menispermoideae</taxon>
        <taxon>Cissampelideae</taxon>
        <taxon>Stephania</taxon>
    </lineage>
</organism>
<evidence type="ECO:0000313" key="13">
    <source>
        <dbReference type="EMBL" id="KAK9125441.1"/>
    </source>
</evidence>
<evidence type="ECO:0000256" key="2">
    <source>
        <dbReference type="ARBA" id="ARBA00004370"/>
    </source>
</evidence>
<dbReference type="Proteomes" id="UP001419268">
    <property type="component" value="Unassembled WGS sequence"/>
</dbReference>
<dbReference type="GO" id="GO:0016020">
    <property type="term" value="C:membrane"/>
    <property type="evidence" value="ECO:0007669"/>
    <property type="project" value="UniProtKB-SubCell"/>
</dbReference>
<reference evidence="13 14" key="1">
    <citation type="submission" date="2024-01" db="EMBL/GenBank/DDBJ databases">
        <title>Genome assemblies of Stephania.</title>
        <authorList>
            <person name="Yang L."/>
        </authorList>
    </citation>
    <scope>NUCLEOTIDE SEQUENCE [LARGE SCALE GENOMIC DNA]</scope>
    <source>
        <strain evidence="13">JXDWG</strain>
        <tissue evidence="13">Leaf</tissue>
    </source>
</reference>
<comment type="cofactor">
    <cofactor evidence="1 10">
        <name>heme</name>
        <dbReference type="ChEBI" id="CHEBI:30413"/>
    </cofactor>
</comment>
<gene>
    <name evidence="13" type="ORF">Scep_014287</name>
</gene>
<keyword evidence="14" id="KW-1185">Reference proteome</keyword>
<dbReference type="PROSITE" id="PS00086">
    <property type="entry name" value="CYTOCHROME_P450"/>
    <property type="match status" value="1"/>
</dbReference>
<evidence type="ECO:0000256" key="3">
    <source>
        <dbReference type="ARBA" id="ARBA00010617"/>
    </source>
</evidence>
<feature type="transmembrane region" description="Helical" evidence="12">
    <location>
        <begin position="7"/>
        <end position="25"/>
    </location>
</feature>
<keyword evidence="7 10" id="KW-0408">Iron</keyword>
<accession>A0AAP0P2V4</accession>
<dbReference type="PANTHER" id="PTHR47943">
    <property type="entry name" value="CYTOCHROME P450 93A3-LIKE"/>
    <property type="match status" value="1"/>
</dbReference>
<dbReference type="GO" id="GO:0016705">
    <property type="term" value="F:oxidoreductase activity, acting on paired donors, with incorporation or reduction of molecular oxygen"/>
    <property type="evidence" value="ECO:0007669"/>
    <property type="project" value="InterPro"/>
</dbReference>
<dbReference type="PRINTS" id="PR00463">
    <property type="entry name" value="EP450I"/>
</dbReference>
<dbReference type="InterPro" id="IPR017972">
    <property type="entry name" value="Cyt_P450_CS"/>
</dbReference>
<evidence type="ECO:0000256" key="9">
    <source>
        <dbReference type="ARBA" id="ARBA00023136"/>
    </source>
</evidence>
<dbReference type="Pfam" id="PF00067">
    <property type="entry name" value="p450"/>
    <property type="match status" value="2"/>
</dbReference>
<dbReference type="EMBL" id="JBBNAG010000006">
    <property type="protein sequence ID" value="KAK9125441.1"/>
    <property type="molecule type" value="Genomic_DNA"/>
</dbReference>
<feature type="binding site" description="axial binding residue" evidence="10">
    <location>
        <position position="485"/>
    </location>
    <ligand>
        <name>heme</name>
        <dbReference type="ChEBI" id="CHEBI:30413"/>
    </ligand>
    <ligandPart>
        <name>Fe</name>
        <dbReference type="ChEBI" id="CHEBI:18248"/>
    </ligandPart>
</feature>
<evidence type="ECO:0000313" key="14">
    <source>
        <dbReference type="Proteomes" id="UP001419268"/>
    </source>
</evidence>
<evidence type="ECO:0000256" key="12">
    <source>
        <dbReference type="SAM" id="Phobius"/>
    </source>
</evidence>
<dbReference type="SUPFAM" id="SSF48264">
    <property type="entry name" value="Cytochrome P450"/>
    <property type="match status" value="1"/>
</dbReference>
<comment type="subcellular location">
    <subcellularLocation>
        <location evidence="2">Membrane</location>
    </subcellularLocation>
</comment>
<dbReference type="AlphaFoldDB" id="A0AAP0P2V4"/>
<keyword evidence="4 10" id="KW-0349">Heme</keyword>
<evidence type="ECO:0000256" key="10">
    <source>
        <dbReference type="PIRSR" id="PIRSR602401-1"/>
    </source>
</evidence>
<proteinExistence type="inferred from homology"/>
<dbReference type="GO" id="GO:0044550">
    <property type="term" value="P:secondary metabolite biosynthetic process"/>
    <property type="evidence" value="ECO:0007669"/>
    <property type="project" value="UniProtKB-ARBA"/>
</dbReference>
<evidence type="ECO:0000256" key="6">
    <source>
        <dbReference type="ARBA" id="ARBA00023002"/>
    </source>
</evidence>
<evidence type="ECO:0000256" key="11">
    <source>
        <dbReference type="RuleBase" id="RU000461"/>
    </source>
</evidence>
<dbReference type="GO" id="GO:0004497">
    <property type="term" value="F:monooxygenase activity"/>
    <property type="evidence" value="ECO:0007669"/>
    <property type="project" value="UniProtKB-KW"/>
</dbReference>
<dbReference type="InterPro" id="IPR001128">
    <property type="entry name" value="Cyt_P450"/>
</dbReference>
<dbReference type="GO" id="GO:0005506">
    <property type="term" value="F:iron ion binding"/>
    <property type="evidence" value="ECO:0007669"/>
    <property type="project" value="InterPro"/>
</dbReference>
<evidence type="ECO:0000256" key="1">
    <source>
        <dbReference type="ARBA" id="ARBA00001971"/>
    </source>
</evidence>
<dbReference type="PANTHER" id="PTHR47943:SF8">
    <property type="entry name" value="CYTOCHROME P450"/>
    <property type="match status" value="1"/>
</dbReference>
<name>A0AAP0P2V4_9MAGN</name>
<keyword evidence="12" id="KW-1133">Transmembrane helix</keyword>
<evidence type="ECO:0000256" key="4">
    <source>
        <dbReference type="ARBA" id="ARBA00022617"/>
    </source>
</evidence>
<keyword evidence="12" id="KW-0812">Transmembrane</keyword>
<keyword evidence="8 11" id="KW-0503">Monooxygenase</keyword>
<comment type="caution">
    <text evidence="13">The sequence shown here is derived from an EMBL/GenBank/DDBJ whole genome shotgun (WGS) entry which is preliminary data.</text>
</comment>
<dbReference type="Gene3D" id="1.10.630.10">
    <property type="entry name" value="Cytochrome P450"/>
    <property type="match status" value="1"/>
</dbReference>
<dbReference type="GO" id="GO:0020037">
    <property type="term" value="F:heme binding"/>
    <property type="evidence" value="ECO:0007669"/>
    <property type="project" value="InterPro"/>
</dbReference>
<keyword evidence="6 11" id="KW-0560">Oxidoreductase</keyword>
<dbReference type="InterPro" id="IPR002401">
    <property type="entry name" value="Cyt_P450_E_grp-I"/>
</dbReference>
<evidence type="ECO:0008006" key="15">
    <source>
        <dbReference type="Google" id="ProtNLM"/>
    </source>
</evidence>